<keyword evidence="1" id="KW-1133">Transmembrane helix</keyword>
<evidence type="ECO:0000313" key="3">
    <source>
        <dbReference type="Proteomes" id="UP001530377"/>
    </source>
</evidence>
<keyword evidence="1" id="KW-0812">Transmembrane</keyword>
<evidence type="ECO:0000313" key="2">
    <source>
        <dbReference type="EMBL" id="KAL3826465.1"/>
    </source>
</evidence>
<accession>A0ABD3SQ18</accession>
<name>A0ABD3SQ18_9STRA</name>
<dbReference type="Proteomes" id="UP001530377">
    <property type="component" value="Unassembled WGS sequence"/>
</dbReference>
<sequence>MTKLLAKNNPTPMFIVVTVAIVIIAMMGSIPEIHGFGMMTTTTTTSTRTTPAWSVSSSATRTSGHRATTIVHSTSLMMSSSSSDSHGDDYDDADAIEVNRPPSDHDDGHGRRAFLVASASAVVVVASSMSPSSSSIFVPPSASASGGATAGKYTTIPIAKRRYYGRVQEAVHEFLLMAPAVIDGDLTDASIRDFFDVTKTVVVEGKKKDINGVCTKKDGDCKSTTIYDSRYNDMKTSMYLLGNAFRINQTKAPENLPSVRAAKKFFKQMNKFELLVTKDPKSSVSATKAKGIYVEALDCLDEYLDLVELPPTESGHYDKEFSTSVGENSRIT</sequence>
<organism evidence="2 3">
    <name type="scientific">Cyclostephanos tholiformis</name>
    <dbReference type="NCBI Taxonomy" id="382380"/>
    <lineage>
        <taxon>Eukaryota</taxon>
        <taxon>Sar</taxon>
        <taxon>Stramenopiles</taxon>
        <taxon>Ochrophyta</taxon>
        <taxon>Bacillariophyta</taxon>
        <taxon>Coscinodiscophyceae</taxon>
        <taxon>Thalassiosirophycidae</taxon>
        <taxon>Stephanodiscales</taxon>
        <taxon>Stephanodiscaceae</taxon>
        <taxon>Cyclostephanos</taxon>
    </lineage>
</organism>
<reference evidence="2 3" key="1">
    <citation type="submission" date="2024-10" db="EMBL/GenBank/DDBJ databases">
        <title>Updated reference genomes for cyclostephanoid diatoms.</title>
        <authorList>
            <person name="Roberts W.R."/>
            <person name="Alverson A.J."/>
        </authorList>
    </citation>
    <scope>NUCLEOTIDE SEQUENCE [LARGE SCALE GENOMIC DNA]</scope>
    <source>
        <strain evidence="2 3">AJA228-03</strain>
    </source>
</reference>
<comment type="caution">
    <text evidence="2">The sequence shown here is derived from an EMBL/GenBank/DDBJ whole genome shotgun (WGS) entry which is preliminary data.</text>
</comment>
<dbReference type="EMBL" id="JALLPB020000021">
    <property type="protein sequence ID" value="KAL3826465.1"/>
    <property type="molecule type" value="Genomic_DNA"/>
</dbReference>
<protein>
    <submittedName>
        <fullName evidence="2">Uncharacterized protein</fullName>
    </submittedName>
</protein>
<keyword evidence="3" id="KW-1185">Reference proteome</keyword>
<feature type="transmembrane region" description="Helical" evidence="1">
    <location>
        <begin position="12"/>
        <end position="30"/>
    </location>
</feature>
<dbReference type="AlphaFoldDB" id="A0ABD3SQ18"/>
<proteinExistence type="predicted"/>
<keyword evidence="1" id="KW-0472">Membrane</keyword>
<gene>
    <name evidence="2" type="ORF">ACHAXA_011274</name>
</gene>
<evidence type="ECO:0000256" key="1">
    <source>
        <dbReference type="SAM" id="Phobius"/>
    </source>
</evidence>